<sequence length="61" mass="7457">MSYQRKTKDRWDIMTNWGYGWECENSEYTRADAKRSLREYRENLAGRADVRMEKHREPITA</sequence>
<organism evidence="1 2">
    <name type="scientific">Blautia fusiformis</name>
    <dbReference type="NCBI Taxonomy" id="2881264"/>
    <lineage>
        <taxon>Bacteria</taxon>
        <taxon>Bacillati</taxon>
        <taxon>Bacillota</taxon>
        <taxon>Clostridia</taxon>
        <taxon>Lachnospirales</taxon>
        <taxon>Lachnospiraceae</taxon>
        <taxon>Blautia</taxon>
    </lineage>
</organism>
<reference evidence="1 2" key="1">
    <citation type="submission" date="2021-10" db="EMBL/GenBank/DDBJ databases">
        <title>Anaerobic single-cell dispensing facilitates the cultivation of human gut bacteria.</title>
        <authorList>
            <person name="Afrizal A."/>
        </authorList>
    </citation>
    <scope>NUCLEOTIDE SEQUENCE [LARGE SCALE GENOMIC DNA]</scope>
    <source>
        <strain evidence="1 2">CLA-AA-H217</strain>
    </source>
</reference>
<accession>A0AAW4WAG0</accession>
<keyword evidence="2" id="KW-1185">Reference proteome</keyword>
<evidence type="ECO:0000313" key="1">
    <source>
        <dbReference type="EMBL" id="MCC2226341.1"/>
    </source>
</evidence>
<dbReference type="EMBL" id="JAJEQQ010000001">
    <property type="protein sequence ID" value="MCC2226341.1"/>
    <property type="molecule type" value="Genomic_DNA"/>
</dbReference>
<dbReference type="RefSeq" id="WP_227588327.1">
    <property type="nucleotide sequence ID" value="NZ_JAJEQQ010000001.1"/>
</dbReference>
<dbReference type="AlphaFoldDB" id="A0AAW4WAG0"/>
<dbReference type="Proteomes" id="UP001198612">
    <property type="component" value="Unassembled WGS sequence"/>
</dbReference>
<comment type="caution">
    <text evidence="1">The sequence shown here is derived from an EMBL/GenBank/DDBJ whole genome shotgun (WGS) entry which is preliminary data.</text>
</comment>
<evidence type="ECO:0000313" key="2">
    <source>
        <dbReference type="Proteomes" id="UP001198612"/>
    </source>
</evidence>
<name>A0AAW4WAG0_9FIRM</name>
<gene>
    <name evidence="1" type="ORF">LKD40_00690</name>
</gene>
<proteinExistence type="predicted"/>
<protein>
    <submittedName>
        <fullName evidence="1">Uncharacterized protein</fullName>
    </submittedName>
</protein>